<dbReference type="InterPro" id="IPR036864">
    <property type="entry name" value="Zn2-C6_fun-type_DNA-bd_sf"/>
</dbReference>
<feature type="compositionally biased region" description="Polar residues" evidence="6">
    <location>
        <begin position="65"/>
        <end position="81"/>
    </location>
</feature>
<evidence type="ECO:0000256" key="3">
    <source>
        <dbReference type="ARBA" id="ARBA00023015"/>
    </source>
</evidence>
<keyword evidence="3" id="KW-0805">Transcription regulation</keyword>
<feature type="region of interest" description="Disordered" evidence="6">
    <location>
        <begin position="135"/>
        <end position="213"/>
    </location>
</feature>
<dbReference type="Gene3D" id="4.10.240.10">
    <property type="entry name" value="Zn(2)-C6 fungal-type DNA-binding domain"/>
    <property type="match status" value="1"/>
</dbReference>
<dbReference type="Proteomes" id="UP000230002">
    <property type="component" value="Unassembled WGS sequence"/>
</dbReference>
<dbReference type="SUPFAM" id="SSF57701">
    <property type="entry name" value="Zn2/Cys6 DNA-binding domain"/>
    <property type="match status" value="1"/>
</dbReference>
<keyword evidence="5" id="KW-0539">Nucleus</keyword>
<dbReference type="PROSITE" id="PS50048">
    <property type="entry name" value="ZN2_CY6_FUNGAL_2"/>
    <property type="match status" value="1"/>
</dbReference>
<dbReference type="GO" id="GO:0005634">
    <property type="term" value="C:nucleus"/>
    <property type="evidence" value="ECO:0007669"/>
    <property type="project" value="UniProtKB-SubCell"/>
</dbReference>
<dbReference type="AlphaFoldDB" id="A0A2G8SKB7"/>
<dbReference type="GO" id="GO:0000981">
    <property type="term" value="F:DNA-binding transcription factor activity, RNA polymerase II-specific"/>
    <property type="evidence" value="ECO:0007669"/>
    <property type="project" value="InterPro"/>
</dbReference>
<evidence type="ECO:0000256" key="6">
    <source>
        <dbReference type="SAM" id="MobiDB-lite"/>
    </source>
</evidence>
<feature type="region of interest" description="Disordered" evidence="6">
    <location>
        <begin position="32"/>
        <end position="103"/>
    </location>
</feature>
<comment type="subcellular location">
    <subcellularLocation>
        <location evidence="1">Nucleus</location>
    </subcellularLocation>
</comment>
<gene>
    <name evidence="8" type="ORF">GSI_03904</name>
</gene>
<feature type="compositionally biased region" description="Low complexity" evidence="6">
    <location>
        <begin position="539"/>
        <end position="548"/>
    </location>
</feature>
<feature type="compositionally biased region" description="Polar residues" evidence="6">
    <location>
        <begin position="198"/>
        <end position="207"/>
    </location>
</feature>
<evidence type="ECO:0000256" key="1">
    <source>
        <dbReference type="ARBA" id="ARBA00004123"/>
    </source>
</evidence>
<name>A0A2G8SKB7_9APHY</name>
<accession>A0A2G8SKB7</accession>
<protein>
    <submittedName>
        <fullName evidence="8">Transcription factor</fullName>
    </submittedName>
</protein>
<evidence type="ECO:0000256" key="2">
    <source>
        <dbReference type="ARBA" id="ARBA00022723"/>
    </source>
</evidence>
<feature type="compositionally biased region" description="Low complexity" evidence="6">
    <location>
        <begin position="36"/>
        <end position="56"/>
    </location>
</feature>
<dbReference type="OrthoDB" id="10261408at2759"/>
<evidence type="ECO:0000256" key="5">
    <source>
        <dbReference type="ARBA" id="ARBA00023242"/>
    </source>
</evidence>
<feature type="domain" description="Zn(2)-C6 fungal-type" evidence="7">
    <location>
        <begin position="111"/>
        <end position="144"/>
    </location>
</feature>
<dbReference type="InterPro" id="IPR001138">
    <property type="entry name" value="Zn2Cys6_DnaBD"/>
</dbReference>
<dbReference type="PANTHER" id="PTHR47338">
    <property type="entry name" value="ZN(II)2CYS6 TRANSCRIPTION FACTOR (EUROFUNG)-RELATED"/>
    <property type="match status" value="1"/>
</dbReference>
<dbReference type="Pfam" id="PF00172">
    <property type="entry name" value="Zn_clus"/>
    <property type="match status" value="1"/>
</dbReference>
<keyword evidence="2" id="KW-0479">Metal-binding</keyword>
<dbReference type="CDD" id="cd00067">
    <property type="entry name" value="GAL4"/>
    <property type="match status" value="1"/>
</dbReference>
<evidence type="ECO:0000259" key="7">
    <source>
        <dbReference type="PROSITE" id="PS50048"/>
    </source>
</evidence>
<evidence type="ECO:0000313" key="8">
    <source>
        <dbReference type="EMBL" id="PIL34193.1"/>
    </source>
</evidence>
<evidence type="ECO:0000256" key="4">
    <source>
        <dbReference type="ARBA" id="ARBA00023163"/>
    </source>
</evidence>
<dbReference type="PANTHER" id="PTHR47338:SF5">
    <property type="entry name" value="ZN(II)2CYS6 TRANSCRIPTION FACTOR (EUROFUNG)"/>
    <property type="match status" value="1"/>
</dbReference>
<dbReference type="GO" id="GO:0008270">
    <property type="term" value="F:zinc ion binding"/>
    <property type="evidence" value="ECO:0007669"/>
    <property type="project" value="InterPro"/>
</dbReference>
<comment type="caution">
    <text evidence="8">The sequence shown here is derived from an EMBL/GenBank/DDBJ whole genome shotgun (WGS) entry which is preliminary data.</text>
</comment>
<dbReference type="InterPro" id="IPR050815">
    <property type="entry name" value="TF_fung"/>
</dbReference>
<keyword evidence="9" id="KW-1185">Reference proteome</keyword>
<reference evidence="8 9" key="1">
    <citation type="journal article" date="2015" name="Sci. Rep.">
        <title>Chromosome-level genome map provides insights into diverse defense mechanisms in the medicinal fungus Ganoderma sinense.</title>
        <authorList>
            <person name="Zhu Y."/>
            <person name="Xu J."/>
            <person name="Sun C."/>
            <person name="Zhou S."/>
            <person name="Xu H."/>
            <person name="Nelson D.R."/>
            <person name="Qian J."/>
            <person name="Song J."/>
            <person name="Luo H."/>
            <person name="Xiang L."/>
            <person name="Li Y."/>
            <person name="Xu Z."/>
            <person name="Ji A."/>
            <person name="Wang L."/>
            <person name="Lu S."/>
            <person name="Hayward A."/>
            <person name="Sun W."/>
            <person name="Li X."/>
            <person name="Schwartz D.C."/>
            <person name="Wang Y."/>
            <person name="Chen S."/>
        </authorList>
    </citation>
    <scope>NUCLEOTIDE SEQUENCE [LARGE SCALE GENOMIC DNA]</scope>
    <source>
        <strain evidence="8 9">ZZ0214-1</strain>
    </source>
</reference>
<feature type="region of interest" description="Disordered" evidence="6">
    <location>
        <begin position="530"/>
        <end position="559"/>
    </location>
</feature>
<proteinExistence type="predicted"/>
<dbReference type="SMART" id="SM00066">
    <property type="entry name" value="GAL4"/>
    <property type="match status" value="1"/>
</dbReference>
<dbReference type="EMBL" id="AYKW01000006">
    <property type="protein sequence ID" value="PIL34193.1"/>
    <property type="molecule type" value="Genomic_DNA"/>
</dbReference>
<sequence length="893" mass="98556">MATDSDSPFFDSSLAQMDAAALGSFLSSVSSPLYPSTGSSTLSETSGLDDSPPSDLSPEHAACASRSSSESPVRLGASTSAGRKRVRPKIDLAPGQPPTARGNPRIRVFVACRQCRARKVRCDGAKPVCCNCQKRPSGAEQCSYDSGPNRRGREKGSTRARNVRGMEQKTSKPISGRQAQDAVAPPPPPDQSPVQAQNDAPSSNSDLSPMVVDLSGDDDAFDFSDEMTWEYDPLLYDVTYAADMDMALLPGVVSTLDGDFALLPEPTIVVTPPEDQNVEEEAEEAIPSRPSAQFARDTWWDALLSFYADDFGFGASDMQVIAISHTQRNMAMKAIMADLRALFGSSPCWTSFLHLPRFFDSLFSPVRRKSLQPSLMLASLALGTLCQSSEAEYGSKGRDKALRLLDMANGAIEASLATGWVDIGLAQAALMIVFFEMHTHPKQTFERSRSSLLLVDSLIRLFGLTRIDEDQKPRGLSPYAVIQPQGYDPVAHMGGSVPPQQNANFNWSTGTPGRNPTPFQPFQGQPFVAPSNSSSNFAGGMPSGSSASPHHHNHPPGSQGAGCNCIAISLGHNWPSVNVFAPAWRGTEMWPEGLSEGEFRREESRRIVWSSVMAVANLNAYTVAVPDSLIAGFEKLLVREPEKFALLFPSEVLARTGRMVQRDDIWTLNYRTMLLLHVIMRTRENRGLSLAERAQLSVQAWIEIDDIEQRLNYHTCDMDSVFGFQARELLFAMRMLTSYEFQRYIPQVTTAGSTLFYRDKAEEWLKYIDMVGDWIWKSVSQGAHSPTRDHRKSLLLYWHISNIRKALALWKTDHGLINALEFAKRCAAHTEFLLMLWPNSRLRYVWQELRYQLVAACLEVGIPPPPPSLPPPIQKVDPAPVDADFTDLILSAT</sequence>
<dbReference type="CDD" id="cd12148">
    <property type="entry name" value="fungal_TF_MHR"/>
    <property type="match status" value="1"/>
</dbReference>
<organism evidence="8 9">
    <name type="scientific">Ganoderma sinense ZZ0214-1</name>
    <dbReference type="NCBI Taxonomy" id="1077348"/>
    <lineage>
        <taxon>Eukaryota</taxon>
        <taxon>Fungi</taxon>
        <taxon>Dikarya</taxon>
        <taxon>Basidiomycota</taxon>
        <taxon>Agaricomycotina</taxon>
        <taxon>Agaricomycetes</taxon>
        <taxon>Polyporales</taxon>
        <taxon>Polyporaceae</taxon>
        <taxon>Ganoderma</taxon>
    </lineage>
</organism>
<evidence type="ECO:0000313" key="9">
    <source>
        <dbReference type="Proteomes" id="UP000230002"/>
    </source>
</evidence>
<keyword evidence="4" id="KW-0804">Transcription</keyword>